<accession>A0AAQ3P8S1</accession>
<feature type="non-terminal residue" evidence="2">
    <location>
        <position position="1"/>
    </location>
</feature>
<organism evidence="2 3">
    <name type="scientific">Vigna mungo</name>
    <name type="common">Black gram</name>
    <name type="synonym">Phaseolus mungo</name>
    <dbReference type="NCBI Taxonomy" id="3915"/>
    <lineage>
        <taxon>Eukaryota</taxon>
        <taxon>Viridiplantae</taxon>
        <taxon>Streptophyta</taxon>
        <taxon>Embryophyta</taxon>
        <taxon>Tracheophyta</taxon>
        <taxon>Spermatophyta</taxon>
        <taxon>Magnoliopsida</taxon>
        <taxon>eudicotyledons</taxon>
        <taxon>Gunneridae</taxon>
        <taxon>Pentapetalae</taxon>
        <taxon>rosids</taxon>
        <taxon>fabids</taxon>
        <taxon>Fabales</taxon>
        <taxon>Fabaceae</taxon>
        <taxon>Papilionoideae</taxon>
        <taxon>50 kb inversion clade</taxon>
        <taxon>NPAAA clade</taxon>
        <taxon>indigoferoid/millettioid clade</taxon>
        <taxon>Phaseoleae</taxon>
        <taxon>Vigna</taxon>
    </lineage>
</organism>
<keyword evidence="1" id="KW-1133">Transmembrane helix</keyword>
<keyword evidence="1" id="KW-0472">Membrane</keyword>
<keyword evidence="3" id="KW-1185">Reference proteome</keyword>
<dbReference type="EMBL" id="CP144700">
    <property type="protein sequence ID" value="WVZ23865.1"/>
    <property type="molecule type" value="Genomic_DNA"/>
</dbReference>
<reference evidence="2 3" key="1">
    <citation type="journal article" date="2023" name="Life. Sci Alliance">
        <title>Evolutionary insights into 3D genome organization and epigenetic landscape of Vigna mungo.</title>
        <authorList>
            <person name="Junaid A."/>
            <person name="Singh B."/>
            <person name="Bhatia S."/>
        </authorList>
    </citation>
    <scope>NUCLEOTIDE SEQUENCE [LARGE SCALE GENOMIC DNA]</scope>
    <source>
        <strain evidence="2">Urdbean</strain>
    </source>
</reference>
<name>A0AAQ3P8S1_VIGMU</name>
<sequence>FLLPFSFLNLNPFFLYTSSTNIFSFIYPFFFPFTFLFQVRSSKSHIGKTSLHLFHSTHPLLQNPTSASFYFSFKPCTSFPKTSSLLINHPNTLLSLFLFFVSTF</sequence>
<gene>
    <name evidence="2" type="ORF">V8G54_002409</name>
</gene>
<evidence type="ECO:0000256" key="1">
    <source>
        <dbReference type="SAM" id="Phobius"/>
    </source>
</evidence>
<dbReference type="AlphaFoldDB" id="A0AAQ3P8S1"/>
<keyword evidence="1" id="KW-0812">Transmembrane</keyword>
<evidence type="ECO:0000313" key="3">
    <source>
        <dbReference type="Proteomes" id="UP001374535"/>
    </source>
</evidence>
<proteinExistence type="predicted"/>
<feature type="non-terminal residue" evidence="2">
    <location>
        <position position="104"/>
    </location>
</feature>
<feature type="transmembrane region" description="Helical" evidence="1">
    <location>
        <begin position="13"/>
        <end position="37"/>
    </location>
</feature>
<protein>
    <submittedName>
        <fullName evidence="2">Uncharacterized protein</fullName>
    </submittedName>
</protein>
<dbReference type="Proteomes" id="UP001374535">
    <property type="component" value="Chromosome 1"/>
</dbReference>
<evidence type="ECO:0000313" key="2">
    <source>
        <dbReference type="EMBL" id="WVZ23865.1"/>
    </source>
</evidence>